<feature type="region of interest" description="Disordered" evidence="1">
    <location>
        <begin position="133"/>
        <end position="154"/>
    </location>
</feature>
<feature type="region of interest" description="Disordered" evidence="1">
    <location>
        <begin position="468"/>
        <end position="493"/>
    </location>
</feature>
<evidence type="ECO:0000313" key="3">
    <source>
        <dbReference type="Proteomes" id="UP000822476"/>
    </source>
</evidence>
<protein>
    <submittedName>
        <fullName evidence="2">Uncharacterized protein</fullName>
    </submittedName>
</protein>
<evidence type="ECO:0000256" key="1">
    <source>
        <dbReference type="SAM" id="MobiDB-lite"/>
    </source>
</evidence>
<evidence type="ECO:0000313" key="2">
    <source>
        <dbReference type="EMBL" id="KAF7261047.1"/>
    </source>
</evidence>
<comment type="caution">
    <text evidence="2">The sequence shown here is derived from an EMBL/GenBank/DDBJ whole genome shotgun (WGS) entry which is preliminary data.</text>
</comment>
<feature type="compositionally biased region" description="Polar residues" evidence="1">
    <location>
        <begin position="144"/>
        <end position="153"/>
    </location>
</feature>
<organism evidence="2 3">
    <name type="scientific">Paragonimus skrjabini miyazakii</name>
    <dbReference type="NCBI Taxonomy" id="59628"/>
    <lineage>
        <taxon>Eukaryota</taxon>
        <taxon>Metazoa</taxon>
        <taxon>Spiralia</taxon>
        <taxon>Lophotrochozoa</taxon>
        <taxon>Platyhelminthes</taxon>
        <taxon>Trematoda</taxon>
        <taxon>Digenea</taxon>
        <taxon>Plagiorchiida</taxon>
        <taxon>Troglotremata</taxon>
        <taxon>Troglotrematidae</taxon>
        <taxon>Paragonimus</taxon>
    </lineage>
</organism>
<dbReference type="Proteomes" id="UP000822476">
    <property type="component" value="Unassembled WGS sequence"/>
</dbReference>
<dbReference type="OrthoDB" id="10358590at2759"/>
<proteinExistence type="predicted"/>
<reference evidence="2" key="1">
    <citation type="submission" date="2019-07" db="EMBL/GenBank/DDBJ databases">
        <title>Annotation for the trematode Paragonimus miyazaki's.</title>
        <authorList>
            <person name="Choi Y.-J."/>
        </authorList>
    </citation>
    <scope>NUCLEOTIDE SEQUENCE</scope>
    <source>
        <strain evidence="2">Japan</strain>
    </source>
</reference>
<keyword evidence="3" id="KW-1185">Reference proteome</keyword>
<gene>
    <name evidence="2" type="ORF">EG68_01729</name>
</gene>
<dbReference type="AlphaFoldDB" id="A0A8S9ZBR4"/>
<name>A0A8S9ZBR4_9TREM</name>
<feature type="non-terminal residue" evidence="2">
    <location>
        <position position="1"/>
    </location>
</feature>
<accession>A0A8S9ZBR4</accession>
<dbReference type="EMBL" id="JTDE01000508">
    <property type="protein sequence ID" value="KAF7261047.1"/>
    <property type="molecule type" value="Genomic_DNA"/>
</dbReference>
<sequence>VIQLSSFIISDLPSDFESNVIVSSQHQLLASVQSSYDLSRRLCMVIQRLTSSLSVWATSCTLRLQITMQTLVQHASESTEYTLHDSLRSAIQLMIVHLAELTRVRSIIDLLQTLVKNLSHYLAQRFPSLNNTSRCDSDPHRSKTSASPGQSDTLPPVRLDFPNWIRTAKLLCSLKHVNRSLVTLLNKMWKSECQVHRQFSILCNKLIDQIFDHSMTTETYQLISTDQIDRFLENLQCDTICTNLQEPDVTTTTESVITTLCQFHQIVYSSVFRLPFDQFCLKWLNRLEEQQKQLRDRDSITALLRHHTSNVQHLGCALLARQSSMPVQLLTLFCDCDSFRKLQTSTLGPYEALEHLQQSPPYEDVTQLFEFTPGTRTTDDCSGTRSTVSCTSPTVTNSTHSPLCCVTFDSPASATRPTVRHRLTDRLNAPGEALAAFAAGVRTSFLLPFKPSDGAQLPVSSHASRLSTKWSALHLPTRSRSASRSKREQNEPS</sequence>